<evidence type="ECO:0000256" key="3">
    <source>
        <dbReference type="SAM" id="SignalP"/>
    </source>
</evidence>
<evidence type="ECO:0000256" key="1">
    <source>
        <dbReference type="ARBA" id="ARBA00022837"/>
    </source>
</evidence>
<feature type="chain" id="PRO_5037227688" description="EF-hand domain-containing protein" evidence="3">
    <location>
        <begin position="30"/>
        <end position="186"/>
    </location>
</feature>
<evidence type="ECO:0000313" key="5">
    <source>
        <dbReference type="Proteomes" id="UP000887568"/>
    </source>
</evidence>
<accession>A0A914AWQ5</accession>
<dbReference type="Gene3D" id="1.10.238.10">
    <property type="entry name" value="EF-hand"/>
    <property type="match status" value="1"/>
</dbReference>
<dbReference type="SUPFAM" id="SSF47473">
    <property type="entry name" value="EF-hand"/>
    <property type="match status" value="1"/>
</dbReference>
<evidence type="ECO:0000256" key="2">
    <source>
        <dbReference type="SAM" id="MobiDB-lite"/>
    </source>
</evidence>
<dbReference type="AlphaFoldDB" id="A0A914AWQ5"/>
<feature type="region of interest" description="Disordered" evidence="2">
    <location>
        <begin position="51"/>
        <end position="83"/>
    </location>
</feature>
<protein>
    <recommendedName>
        <fullName evidence="6">EF-hand domain-containing protein</fullName>
    </recommendedName>
</protein>
<evidence type="ECO:0008006" key="6">
    <source>
        <dbReference type="Google" id="ProtNLM"/>
    </source>
</evidence>
<dbReference type="InterPro" id="IPR018247">
    <property type="entry name" value="EF_Hand_1_Ca_BS"/>
</dbReference>
<dbReference type="OrthoDB" id="9861473at2759"/>
<dbReference type="EnsemblMetazoa" id="XM_038212617.1">
    <property type="protein sequence ID" value="XP_038068545.1"/>
    <property type="gene ID" value="LOC119737939"/>
</dbReference>
<keyword evidence="5" id="KW-1185">Reference proteome</keyword>
<feature type="signal peptide" evidence="3">
    <location>
        <begin position="1"/>
        <end position="29"/>
    </location>
</feature>
<dbReference type="RefSeq" id="XP_038068545.1">
    <property type="nucleotide sequence ID" value="XM_038212617.1"/>
</dbReference>
<organism evidence="4 5">
    <name type="scientific">Patiria miniata</name>
    <name type="common">Bat star</name>
    <name type="synonym">Asterina miniata</name>
    <dbReference type="NCBI Taxonomy" id="46514"/>
    <lineage>
        <taxon>Eukaryota</taxon>
        <taxon>Metazoa</taxon>
        <taxon>Echinodermata</taxon>
        <taxon>Eleutherozoa</taxon>
        <taxon>Asterozoa</taxon>
        <taxon>Asteroidea</taxon>
        <taxon>Valvatacea</taxon>
        <taxon>Valvatida</taxon>
        <taxon>Asterinidae</taxon>
        <taxon>Patiria</taxon>
    </lineage>
</organism>
<keyword evidence="3" id="KW-0732">Signal</keyword>
<dbReference type="PROSITE" id="PS00018">
    <property type="entry name" value="EF_HAND_1"/>
    <property type="match status" value="1"/>
</dbReference>
<dbReference type="GeneID" id="119737939"/>
<keyword evidence="1" id="KW-0106">Calcium</keyword>
<evidence type="ECO:0000313" key="4">
    <source>
        <dbReference type="EnsemblMetazoa" id="XP_038068545.1"/>
    </source>
</evidence>
<proteinExistence type="predicted"/>
<dbReference type="Proteomes" id="UP000887568">
    <property type="component" value="Unplaced"/>
</dbReference>
<dbReference type="InterPro" id="IPR011992">
    <property type="entry name" value="EF-hand-dom_pair"/>
</dbReference>
<name>A0A914AWQ5_PATMI</name>
<reference evidence="4" key="1">
    <citation type="submission" date="2022-11" db="UniProtKB">
        <authorList>
            <consortium name="EnsemblMetazoa"/>
        </authorList>
    </citation>
    <scope>IDENTIFICATION</scope>
</reference>
<sequence>MEDKFLIGGLARASLAVILVLILPGPASPAPLALRVHVPVDRWRPVAVQPRPTFPAKPREQVNLSVPKPLDGDSGEIGGDDGDGDEPAWRLKFRGMDLPRQFGAYDLDHNRGVSLVELAAVTDTELRDAKEPFDAADLDGNKVLSQEEFTQAPWLFDAGGITLLDSAMDHGTEVEANDGGVETRQP</sequence>
<dbReference type="OMA" id="PRQFGAY"/>